<feature type="domain" description="PDZ" evidence="9">
    <location>
        <begin position="87"/>
        <end position="129"/>
    </location>
</feature>
<dbReference type="PANTHER" id="PTHR22726">
    <property type="entry name" value="METALLOENDOPEPTIDASE OMA1"/>
    <property type="match status" value="1"/>
</dbReference>
<keyword evidence="8" id="KW-0732">Signal</keyword>
<keyword evidence="11" id="KW-1185">Reference proteome</keyword>
<evidence type="ECO:0000256" key="3">
    <source>
        <dbReference type="ARBA" id="ARBA00022801"/>
    </source>
</evidence>
<keyword evidence="5 6" id="KW-0482">Metalloprotease</keyword>
<sequence length="311" mass="33100">MRWPLLLTPVLVGMLAAPAGARSRADFAEFAAQEARLVAVSHRLTTASADWCPATMPQPGWLLEDRRRFGDDDWSDAQRVYGATGDGPFIAALVPGSAAERAGLVRGTVIAAINGEPIETPSNDETIRIDAVIVMLAALDPAAPLTVTDGAGRSYRLGAAPGCASAFRVERKGAQAAANGVLVRLRFDLARDVTDEAELAAVVAHELAHNILRHRARLAAASDGRSARLVRATELEADRLSVWLMADAGYDPAAAVRFWTRHKRPLIRAATHPPRKERIAAIEAEMTAMASARAADPSARPPLAVAPPPLE</sequence>
<dbReference type="Gene3D" id="2.30.42.10">
    <property type="match status" value="1"/>
</dbReference>
<accession>A0A1T5DD00</accession>
<dbReference type="InterPro" id="IPR001915">
    <property type="entry name" value="Peptidase_M48"/>
</dbReference>
<keyword evidence="3 6" id="KW-0378">Hydrolase</keyword>
<comment type="similarity">
    <text evidence="6">Belongs to the peptidase M48 family.</text>
</comment>
<reference evidence="11" key="1">
    <citation type="submission" date="2017-02" db="EMBL/GenBank/DDBJ databases">
        <authorList>
            <person name="Varghese N."/>
            <person name="Submissions S."/>
        </authorList>
    </citation>
    <scope>NUCLEOTIDE SEQUENCE [LARGE SCALE GENOMIC DNA]</scope>
    <source>
        <strain evidence="11">R11H</strain>
    </source>
</reference>
<dbReference type="Pfam" id="PF17820">
    <property type="entry name" value="PDZ_6"/>
    <property type="match status" value="1"/>
</dbReference>
<evidence type="ECO:0000256" key="4">
    <source>
        <dbReference type="ARBA" id="ARBA00022833"/>
    </source>
</evidence>
<keyword evidence="1 6" id="KW-0645">Protease</keyword>
<feature type="chain" id="PRO_5010537278" evidence="8">
    <location>
        <begin position="22"/>
        <end position="311"/>
    </location>
</feature>
<evidence type="ECO:0000256" key="7">
    <source>
        <dbReference type="SAM" id="MobiDB-lite"/>
    </source>
</evidence>
<comment type="cofactor">
    <cofactor evidence="6">
        <name>Zn(2+)</name>
        <dbReference type="ChEBI" id="CHEBI:29105"/>
    </cofactor>
    <text evidence="6">Binds 1 zinc ion per subunit.</text>
</comment>
<evidence type="ECO:0000256" key="8">
    <source>
        <dbReference type="SAM" id="SignalP"/>
    </source>
</evidence>
<feature type="compositionally biased region" description="Low complexity" evidence="7">
    <location>
        <begin position="291"/>
        <end position="303"/>
    </location>
</feature>
<dbReference type="SUPFAM" id="SSF50156">
    <property type="entry name" value="PDZ domain-like"/>
    <property type="match status" value="1"/>
</dbReference>
<gene>
    <name evidence="10" type="ORF">SAMN06295937_10146</name>
</gene>
<keyword evidence="4 6" id="KW-0862">Zinc</keyword>
<dbReference type="Proteomes" id="UP000190044">
    <property type="component" value="Unassembled WGS sequence"/>
</dbReference>
<evidence type="ECO:0000256" key="2">
    <source>
        <dbReference type="ARBA" id="ARBA00022723"/>
    </source>
</evidence>
<evidence type="ECO:0000256" key="1">
    <source>
        <dbReference type="ARBA" id="ARBA00022670"/>
    </source>
</evidence>
<evidence type="ECO:0000259" key="9">
    <source>
        <dbReference type="PROSITE" id="PS50106"/>
    </source>
</evidence>
<dbReference type="OrthoDB" id="7338723at2"/>
<feature type="signal peptide" evidence="8">
    <location>
        <begin position="1"/>
        <end position="21"/>
    </location>
</feature>
<dbReference type="Pfam" id="PF01435">
    <property type="entry name" value="Peptidase_M48"/>
    <property type="match status" value="2"/>
</dbReference>
<dbReference type="InterPro" id="IPR041489">
    <property type="entry name" value="PDZ_6"/>
</dbReference>
<dbReference type="PANTHER" id="PTHR22726:SF1">
    <property type="entry name" value="METALLOENDOPEPTIDASE OMA1, MITOCHONDRIAL"/>
    <property type="match status" value="1"/>
</dbReference>
<dbReference type="EMBL" id="FUYP01000014">
    <property type="protein sequence ID" value="SKB69555.1"/>
    <property type="molecule type" value="Genomic_DNA"/>
</dbReference>
<evidence type="ECO:0000313" key="11">
    <source>
        <dbReference type="Proteomes" id="UP000190044"/>
    </source>
</evidence>
<dbReference type="GO" id="GO:0004222">
    <property type="term" value="F:metalloendopeptidase activity"/>
    <property type="evidence" value="ECO:0007669"/>
    <property type="project" value="InterPro"/>
</dbReference>
<evidence type="ECO:0000256" key="6">
    <source>
        <dbReference type="RuleBase" id="RU003983"/>
    </source>
</evidence>
<protein>
    <submittedName>
        <fullName evidence="10">Peptidase family M48</fullName>
    </submittedName>
</protein>
<evidence type="ECO:0000256" key="5">
    <source>
        <dbReference type="ARBA" id="ARBA00023049"/>
    </source>
</evidence>
<dbReference type="GO" id="GO:0051603">
    <property type="term" value="P:proteolysis involved in protein catabolic process"/>
    <property type="evidence" value="ECO:0007669"/>
    <property type="project" value="TreeGrafter"/>
</dbReference>
<dbReference type="GO" id="GO:0046872">
    <property type="term" value="F:metal ion binding"/>
    <property type="evidence" value="ECO:0007669"/>
    <property type="project" value="UniProtKB-KW"/>
</dbReference>
<dbReference type="AlphaFoldDB" id="A0A1T5DD00"/>
<name>A0A1T5DD00_9SPHN</name>
<feature type="region of interest" description="Disordered" evidence="7">
    <location>
        <begin position="291"/>
        <end position="311"/>
    </location>
</feature>
<dbReference type="InterPro" id="IPR036034">
    <property type="entry name" value="PDZ_sf"/>
</dbReference>
<dbReference type="RefSeq" id="WP_079638990.1">
    <property type="nucleotide sequence ID" value="NZ_FUYP01000014.1"/>
</dbReference>
<keyword evidence="2" id="KW-0479">Metal-binding</keyword>
<evidence type="ECO:0000313" key="10">
    <source>
        <dbReference type="EMBL" id="SKB69555.1"/>
    </source>
</evidence>
<proteinExistence type="inferred from homology"/>
<organism evidence="10 11">
    <name type="scientific">Sphingopyxis flava</name>
    <dbReference type="NCBI Taxonomy" id="1507287"/>
    <lineage>
        <taxon>Bacteria</taxon>
        <taxon>Pseudomonadati</taxon>
        <taxon>Pseudomonadota</taxon>
        <taxon>Alphaproteobacteria</taxon>
        <taxon>Sphingomonadales</taxon>
        <taxon>Sphingomonadaceae</taxon>
        <taxon>Sphingopyxis</taxon>
    </lineage>
</organism>
<dbReference type="InterPro" id="IPR001478">
    <property type="entry name" value="PDZ"/>
</dbReference>
<dbReference type="GO" id="GO:0016020">
    <property type="term" value="C:membrane"/>
    <property type="evidence" value="ECO:0007669"/>
    <property type="project" value="TreeGrafter"/>
</dbReference>
<dbReference type="InterPro" id="IPR051156">
    <property type="entry name" value="Mito/Outer_Membr_Metalloprot"/>
</dbReference>
<dbReference type="PROSITE" id="PS50106">
    <property type="entry name" value="PDZ"/>
    <property type="match status" value="1"/>
</dbReference>